<dbReference type="PANTHER" id="PTHR48111">
    <property type="entry name" value="REGULATOR OF RPOS"/>
    <property type="match status" value="1"/>
</dbReference>
<dbReference type="STRING" id="360807.ERS852392_02488"/>
<evidence type="ECO:0000256" key="3">
    <source>
        <dbReference type="ARBA" id="ARBA00023125"/>
    </source>
</evidence>
<dbReference type="Pfam" id="PF00486">
    <property type="entry name" value="Trans_reg_C"/>
    <property type="match status" value="1"/>
</dbReference>
<dbReference type="PANTHER" id="PTHR48111:SF73">
    <property type="entry name" value="ALKALINE PHOSPHATASE SYNTHESIS TRANSCRIPTIONAL REGULATORY PROTEIN PHOP"/>
    <property type="match status" value="1"/>
</dbReference>
<dbReference type="InterPro" id="IPR011006">
    <property type="entry name" value="CheY-like_superfamily"/>
</dbReference>
<feature type="domain" description="OmpR/PhoB-type" evidence="9">
    <location>
        <begin position="125"/>
        <end position="220"/>
    </location>
</feature>
<comment type="function">
    <text evidence="5">May play the central regulatory role in sporulation. It may be an element of the effector pathway responsible for the activation of sporulation genes in response to nutritional stress. Spo0A may act in concert with spo0H (a sigma factor) to control the expression of some genes that are critical to the sporulation process.</text>
</comment>
<accession>A0A0M6WME9</accession>
<dbReference type="AlphaFoldDB" id="A0A0M6WME9"/>
<dbReference type="GO" id="GO:0005829">
    <property type="term" value="C:cytosol"/>
    <property type="evidence" value="ECO:0007669"/>
    <property type="project" value="TreeGrafter"/>
</dbReference>
<dbReference type="SMART" id="SM00862">
    <property type="entry name" value="Trans_reg_C"/>
    <property type="match status" value="1"/>
</dbReference>
<dbReference type="OrthoDB" id="9803564at2"/>
<keyword evidence="2" id="KW-0805">Transcription regulation</keyword>
<feature type="DNA-binding region" description="OmpR/PhoB-type" evidence="7">
    <location>
        <begin position="125"/>
        <end position="220"/>
    </location>
</feature>
<dbReference type="PROSITE" id="PS50110">
    <property type="entry name" value="RESPONSE_REGULATORY"/>
    <property type="match status" value="1"/>
</dbReference>
<dbReference type="GO" id="GO:0000156">
    <property type="term" value="F:phosphorelay response regulator activity"/>
    <property type="evidence" value="ECO:0007669"/>
    <property type="project" value="TreeGrafter"/>
</dbReference>
<evidence type="ECO:0000256" key="5">
    <source>
        <dbReference type="ARBA" id="ARBA00024867"/>
    </source>
</evidence>
<keyword evidence="11" id="KW-1185">Reference proteome</keyword>
<keyword evidence="4" id="KW-0804">Transcription</keyword>
<gene>
    <name evidence="10" type="ORF">RIL183_02961</name>
</gene>
<name>A0A0M6WME9_9FIRM</name>
<evidence type="ECO:0000256" key="7">
    <source>
        <dbReference type="PROSITE-ProRule" id="PRU01091"/>
    </source>
</evidence>
<dbReference type="CDD" id="cd00383">
    <property type="entry name" value="trans_reg_C"/>
    <property type="match status" value="1"/>
</dbReference>
<evidence type="ECO:0000259" key="8">
    <source>
        <dbReference type="PROSITE" id="PS50110"/>
    </source>
</evidence>
<sequence>MSRILLLEDDTMIASGILYALESEGYETNHATRIKDARSLIEHYNFDLAIIDMQLPDGTGFEVSEIFQNTATSVIFLTVVDDENTIVRAFDGGAEDYIVKPFRIRELLARVRRILSANIKNGEKDNIIYMGHAAIHTDEAKVYVNDKIIELTALEYRLLLIFASNKGLLLTRQQILDKIWDADGNFVEDNTLTVYVKRLREKLGEAIHIETVRGMGYRVD</sequence>
<dbReference type="InterPro" id="IPR036388">
    <property type="entry name" value="WH-like_DNA-bd_sf"/>
</dbReference>
<keyword evidence="6" id="KW-0597">Phosphoprotein</keyword>
<protein>
    <recommendedName>
        <fullName evidence="1">Stage 0 sporulation protein A homolog</fullName>
    </recommendedName>
</protein>
<dbReference type="Gene3D" id="3.40.50.2300">
    <property type="match status" value="1"/>
</dbReference>
<evidence type="ECO:0000256" key="4">
    <source>
        <dbReference type="ARBA" id="ARBA00023163"/>
    </source>
</evidence>
<evidence type="ECO:0000313" key="10">
    <source>
        <dbReference type="EMBL" id="CRL37092.1"/>
    </source>
</evidence>
<dbReference type="RefSeq" id="WP_055039516.1">
    <property type="nucleotide sequence ID" value="NZ_CVRS01000067.1"/>
</dbReference>
<evidence type="ECO:0000256" key="6">
    <source>
        <dbReference type="PROSITE-ProRule" id="PRU00169"/>
    </source>
</evidence>
<evidence type="ECO:0000256" key="2">
    <source>
        <dbReference type="ARBA" id="ARBA00023015"/>
    </source>
</evidence>
<dbReference type="GO" id="GO:0006355">
    <property type="term" value="P:regulation of DNA-templated transcription"/>
    <property type="evidence" value="ECO:0007669"/>
    <property type="project" value="InterPro"/>
</dbReference>
<keyword evidence="3 7" id="KW-0238">DNA-binding</keyword>
<feature type="domain" description="Response regulatory" evidence="8">
    <location>
        <begin position="3"/>
        <end position="115"/>
    </location>
</feature>
<dbReference type="InterPro" id="IPR001867">
    <property type="entry name" value="OmpR/PhoB-type_DNA-bd"/>
</dbReference>
<reference evidence="11" key="1">
    <citation type="submission" date="2015-05" db="EMBL/GenBank/DDBJ databases">
        <authorList>
            <consortium name="Pathogen Informatics"/>
        </authorList>
    </citation>
    <scope>NUCLEOTIDE SEQUENCE [LARGE SCALE GENOMIC DNA]</scope>
    <source>
        <strain evidence="11">L1-83</strain>
    </source>
</reference>
<dbReference type="InterPro" id="IPR001789">
    <property type="entry name" value="Sig_transdc_resp-reg_receiver"/>
</dbReference>
<dbReference type="Gene3D" id="6.10.250.690">
    <property type="match status" value="1"/>
</dbReference>
<evidence type="ECO:0000256" key="1">
    <source>
        <dbReference type="ARBA" id="ARBA00018672"/>
    </source>
</evidence>
<dbReference type="GO" id="GO:0032993">
    <property type="term" value="C:protein-DNA complex"/>
    <property type="evidence" value="ECO:0007669"/>
    <property type="project" value="TreeGrafter"/>
</dbReference>
<dbReference type="SMART" id="SM00448">
    <property type="entry name" value="REC"/>
    <property type="match status" value="1"/>
</dbReference>
<dbReference type="PROSITE" id="PS51755">
    <property type="entry name" value="OMPR_PHOB"/>
    <property type="match status" value="1"/>
</dbReference>
<dbReference type="Pfam" id="PF00072">
    <property type="entry name" value="Response_reg"/>
    <property type="match status" value="1"/>
</dbReference>
<feature type="modified residue" description="4-aspartylphosphate" evidence="6">
    <location>
        <position position="52"/>
    </location>
</feature>
<dbReference type="Proteomes" id="UP000049828">
    <property type="component" value="Unassembled WGS sequence"/>
</dbReference>
<evidence type="ECO:0000313" key="11">
    <source>
        <dbReference type="Proteomes" id="UP000049828"/>
    </source>
</evidence>
<dbReference type="Gene3D" id="1.10.10.10">
    <property type="entry name" value="Winged helix-like DNA-binding domain superfamily/Winged helix DNA-binding domain"/>
    <property type="match status" value="1"/>
</dbReference>
<dbReference type="GO" id="GO:0000976">
    <property type="term" value="F:transcription cis-regulatory region binding"/>
    <property type="evidence" value="ECO:0007669"/>
    <property type="project" value="TreeGrafter"/>
</dbReference>
<proteinExistence type="predicted"/>
<organism evidence="10 11">
    <name type="scientific">Roseburia inulinivorans</name>
    <dbReference type="NCBI Taxonomy" id="360807"/>
    <lineage>
        <taxon>Bacteria</taxon>
        <taxon>Bacillati</taxon>
        <taxon>Bacillota</taxon>
        <taxon>Clostridia</taxon>
        <taxon>Lachnospirales</taxon>
        <taxon>Lachnospiraceae</taxon>
        <taxon>Roseburia</taxon>
    </lineage>
</organism>
<evidence type="ECO:0000259" key="9">
    <source>
        <dbReference type="PROSITE" id="PS51755"/>
    </source>
</evidence>
<dbReference type="InterPro" id="IPR039420">
    <property type="entry name" value="WalR-like"/>
</dbReference>
<dbReference type="EMBL" id="CVRS01000067">
    <property type="protein sequence ID" value="CRL37092.1"/>
    <property type="molecule type" value="Genomic_DNA"/>
</dbReference>
<dbReference type="SUPFAM" id="SSF52172">
    <property type="entry name" value="CheY-like"/>
    <property type="match status" value="1"/>
</dbReference>